<proteinExistence type="predicted"/>
<accession>A0A132NZH7</accession>
<evidence type="ECO:0000313" key="2">
    <source>
        <dbReference type="Proteomes" id="UP000070089"/>
    </source>
</evidence>
<dbReference type="AlphaFoldDB" id="A0A132NZH7"/>
<reference evidence="1 2" key="1">
    <citation type="journal article" date="2015" name="Mol. Biochem. Parasitol.">
        <title>Identification of polymorphic genes for use in assemblage B genotyping assays through comparative genomics of multiple assemblage B Giardia duodenalis isolates.</title>
        <authorList>
            <person name="Wielinga C."/>
            <person name="Thompson R.C."/>
            <person name="Monis P."/>
            <person name="Ryan U."/>
        </authorList>
    </citation>
    <scope>NUCLEOTIDE SEQUENCE [LARGE SCALE GENOMIC DNA]</scope>
    <source>
        <strain evidence="1 2">BAH15c1</strain>
    </source>
</reference>
<dbReference type="EMBL" id="JXTI01000007">
    <property type="protein sequence ID" value="KWX15478.1"/>
    <property type="molecule type" value="Genomic_DNA"/>
</dbReference>
<evidence type="ECO:0000313" key="1">
    <source>
        <dbReference type="EMBL" id="KWX15478.1"/>
    </source>
</evidence>
<sequence length="230" mass="26163">MELMLPAFLLRNDKAIPYNAHGLTRLGLSEIKKMTSREHDLPLRQAPILSFDPLTNIEWKLIYELSYELDDRMQSMTFRHLETSQQQTAVQQAQNGVENEEESTGGAVGVVRLGMRFPAEYYENLKLPMKGEADVTTLSTPIEISTMAGQSIVEHLAEIRQSIDALPISYFTAPSIDLEELRKENAAVEEELRVEIEKTRQFAKELDAHRRRLVLQRFASADSNATKSEL</sequence>
<gene>
    <name evidence="1" type="ORF">QR46_0462</name>
</gene>
<dbReference type="OrthoDB" id="10251820at2759"/>
<dbReference type="VEuPathDB" id="GiardiaDB:QR46_0462"/>
<protein>
    <submittedName>
        <fullName evidence="1">Uncharacterized protein</fullName>
    </submittedName>
</protein>
<name>A0A132NZH7_GIAIN</name>
<organism evidence="1 2">
    <name type="scientific">Giardia duodenalis assemblage B</name>
    <dbReference type="NCBI Taxonomy" id="1394984"/>
    <lineage>
        <taxon>Eukaryota</taxon>
        <taxon>Metamonada</taxon>
        <taxon>Diplomonadida</taxon>
        <taxon>Hexamitidae</taxon>
        <taxon>Giardiinae</taxon>
        <taxon>Giardia</taxon>
    </lineage>
</organism>
<dbReference type="Proteomes" id="UP000070089">
    <property type="component" value="Unassembled WGS sequence"/>
</dbReference>
<comment type="caution">
    <text evidence="1">The sequence shown here is derived from an EMBL/GenBank/DDBJ whole genome shotgun (WGS) entry which is preliminary data.</text>
</comment>